<sequence>MSDIDFNTVMTKKLNSLGKDGWELTGVEQFFILKESTGKEINCLITLHPILTAYKIRIY</sequence>
<proteinExistence type="predicted"/>
<gene>
    <name evidence="1" type="ORF">DLJ74_06095</name>
</gene>
<name>A0A317L3H3_9BACI</name>
<dbReference type="AlphaFoldDB" id="A0A317L3H3"/>
<dbReference type="Proteomes" id="UP000245624">
    <property type="component" value="Unassembled WGS sequence"/>
</dbReference>
<protein>
    <recommendedName>
        <fullName evidence="3">DUF4177 domain-containing protein</fullName>
    </recommendedName>
</protein>
<accession>A0A317L3H3</accession>
<evidence type="ECO:0000313" key="1">
    <source>
        <dbReference type="EMBL" id="PWU69540.1"/>
    </source>
</evidence>
<comment type="caution">
    <text evidence="1">The sequence shown here is derived from an EMBL/GenBank/DDBJ whole genome shotgun (WGS) entry which is preliminary data.</text>
</comment>
<dbReference type="EMBL" id="QGTD01000005">
    <property type="protein sequence ID" value="PWU69540.1"/>
    <property type="molecule type" value="Genomic_DNA"/>
</dbReference>
<evidence type="ECO:0000313" key="2">
    <source>
        <dbReference type="Proteomes" id="UP000245624"/>
    </source>
</evidence>
<evidence type="ECO:0008006" key="3">
    <source>
        <dbReference type="Google" id="ProtNLM"/>
    </source>
</evidence>
<keyword evidence="2" id="KW-1185">Reference proteome</keyword>
<reference evidence="1 2" key="1">
    <citation type="submission" date="2018-05" db="EMBL/GenBank/DDBJ databases">
        <title>Genomic analysis of Gracilibacillus dipsosauri DD1 reveals novel features of a salt-tolerant amylase.</title>
        <authorList>
            <person name="Deutch C.E."/>
            <person name="Yang S."/>
        </authorList>
    </citation>
    <scope>NUCLEOTIDE SEQUENCE [LARGE SCALE GENOMIC DNA]</scope>
    <source>
        <strain evidence="1 2">DD1</strain>
    </source>
</reference>
<organism evidence="1 2">
    <name type="scientific">Gracilibacillus dipsosauri</name>
    <dbReference type="NCBI Taxonomy" id="178340"/>
    <lineage>
        <taxon>Bacteria</taxon>
        <taxon>Bacillati</taxon>
        <taxon>Bacillota</taxon>
        <taxon>Bacilli</taxon>
        <taxon>Bacillales</taxon>
        <taxon>Bacillaceae</taxon>
        <taxon>Gracilibacillus</taxon>
    </lineage>
</organism>